<accession>A0A2P5F3S0</accession>
<keyword evidence="9 12" id="KW-0460">Magnesium</keyword>
<comment type="subcellular location">
    <subcellularLocation>
        <location evidence="12">Cytoplasm</location>
    </subcellularLocation>
</comment>
<dbReference type="PANTHER" id="PTHR45770">
    <property type="entry name" value="ATP-DEPENDENT 6-PHOSPHOFRUCTOKINASE 1"/>
    <property type="match status" value="1"/>
</dbReference>
<keyword evidence="10 12" id="KW-0324">Glycolysis</keyword>
<dbReference type="GO" id="GO:0005524">
    <property type="term" value="F:ATP binding"/>
    <property type="evidence" value="ECO:0007669"/>
    <property type="project" value="UniProtKB-KW"/>
</dbReference>
<dbReference type="Pfam" id="PF00365">
    <property type="entry name" value="PFK"/>
    <property type="match status" value="1"/>
</dbReference>
<evidence type="ECO:0000256" key="11">
    <source>
        <dbReference type="ARBA" id="ARBA00048070"/>
    </source>
</evidence>
<evidence type="ECO:0000256" key="6">
    <source>
        <dbReference type="ARBA" id="ARBA00022741"/>
    </source>
</evidence>
<keyword evidence="4 12" id="KW-0808">Transferase</keyword>
<feature type="binding site" evidence="12">
    <location>
        <position position="246"/>
    </location>
    <ligand>
        <name>Mg(2+)</name>
        <dbReference type="ChEBI" id="CHEBI:18420"/>
        <note>catalytic</note>
    </ligand>
</feature>
<evidence type="ECO:0000256" key="2">
    <source>
        <dbReference type="ARBA" id="ARBA00002659"/>
    </source>
</evidence>
<comment type="pathway">
    <text evidence="12">Carbohydrate degradation; glycolysis; D-glyceraldehyde 3-phosphate and glycerone phosphate from D-glucose: step 3/4.</text>
</comment>
<comment type="subunit">
    <text evidence="12">Homotetramer.</text>
</comment>
<dbReference type="SUPFAM" id="SSF53784">
    <property type="entry name" value="Phosphofructokinase"/>
    <property type="match status" value="1"/>
</dbReference>
<dbReference type="GO" id="GO:0046872">
    <property type="term" value="F:metal ion binding"/>
    <property type="evidence" value="ECO:0007669"/>
    <property type="project" value="UniProtKB-KW"/>
</dbReference>
<evidence type="ECO:0000256" key="3">
    <source>
        <dbReference type="ARBA" id="ARBA00022533"/>
    </source>
</evidence>
<evidence type="ECO:0000256" key="5">
    <source>
        <dbReference type="ARBA" id="ARBA00022723"/>
    </source>
</evidence>
<protein>
    <recommendedName>
        <fullName evidence="12">ATP-dependent 6-phosphofructokinase</fullName>
        <shortName evidence="12">ATP-PFK</shortName>
        <shortName evidence="12">Phosphofructokinase</shortName>
        <ecNumber evidence="12">2.7.1.11</ecNumber>
    </recommendedName>
    <alternativeName>
        <fullName evidence="12">Phosphohexokinase</fullName>
    </alternativeName>
</protein>
<dbReference type="InterPro" id="IPR035966">
    <property type="entry name" value="PKF_sf"/>
</dbReference>
<comment type="activity regulation">
    <text evidence="12">Allosterically activated by AMP.</text>
</comment>
<dbReference type="PRINTS" id="PR00476">
    <property type="entry name" value="PHFRCTKINASE"/>
</dbReference>
<comment type="cofactor">
    <cofactor evidence="1 12">
        <name>Mg(2+)</name>
        <dbReference type="ChEBI" id="CHEBI:18420"/>
    </cofactor>
</comment>
<dbReference type="STRING" id="63057.A0A2P5F3S0"/>
<dbReference type="InterPro" id="IPR012004">
    <property type="entry name" value="PyroP-dep_PFK_TP0108"/>
</dbReference>
<evidence type="ECO:0000259" key="13">
    <source>
        <dbReference type="Pfam" id="PF00365"/>
    </source>
</evidence>
<evidence type="ECO:0000256" key="10">
    <source>
        <dbReference type="ARBA" id="ARBA00023152"/>
    </source>
</evidence>
<reference evidence="15" key="1">
    <citation type="submission" date="2016-06" db="EMBL/GenBank/DDBJ databases">
        <title>Parallel loss of symbiosis genes in relatives of nitrogen-fixing non-legume Parasponia.</title>
        <authorList>
            <person name="Van Velzen R."/>
            <person name="Holmer R."/>
            <person name="Bu F."/>
            <person name="Rutten L."/>
            <person name="Van Zeijl A."/>
            <person name="Liu W."/>
            <person name="Santuari L."/>
            <person name="Cao Q."/>
            <person name="Sharma T."/>
            <person name="Shen D."/>
            <person name="Roswanjaya Y."/>
            <person name="Wardhani T."/>
            <person name="Kalhor M.S."/>
            <person name="Jansen J."/>
            <person name="Van den Hoogen J."/>
            <person name="Gungor B."/>
            <person name="Hartog M."/>
            <person name="Hontelez J."/>
            <person name="Verver J."/>
            <person name="Yang W.-C."/>
            <person name="Schijlen E."/>
            <person name="Repin R."/>
            <person name="Schilthuizen M."/>
            <person name="Schranz E."/>
            <person name="Heidstra R."/>
            <person name="Miyata K."/>
            <person name="Fedorova E."/>
            <person name="Kohlen W."/>
            <person name="Bisseling T."/>
            <person name="Smit S."/>
            <person name="Geurts R."/>
        </authorList>
    </citation>
    <scope>NUCLEOTIDE SEQUENCE [LARGE SCALE GENOMIC DNA]</scope>
    <source>
        <strain evidence="15">cv. RG33-2</strain>
    </source>
</reference>
<dbReference type="GO" id="GO:0003872">
    <property type="term" value="F:6-phosphofructokinase activity"/>
    <property type="evidence" value="ECO:0007669"/>
    <property type="project" value="UniProtKB-UniRule"/>
</dbReference>
<evidence type="ECO:0000256" key="9">
    <source>
        <dbReference type="ARBA" id="ARBA00022842"/>
    </source>
</evidence>
<dbReference type="OrthoDB" id="537915at2759"/>
<dbReference type="Gene3D" id="3.40.50.450">
    <property type="match status" value="1"/>
</dbReference>
<keyword evidence="3 12" id="KW-0021">Allosteric enzyme</keyword>
<feature type="binding site" evidence="12">
    <location>
        <position position="157"/>
    </location>
    <ligand>
        <name>ATP</name>
        <dbReference type="ChEBI" id="CHEBI:30616"/>
    </ligand>
</feature>
<dbReference type="UniPathway" id="UPA00109">
    <property type="reaction ID" value="UER00182"/>
</dbReference>
<keyword evidence="8 12" id="KW-0067">ATP-binding</keyword>
<dbReference type="InterPro" id="IPR050929">
    <property type="entry name" value="PFKA"/>
</dbReference>
<dbReference type="InterPro" id="IPR022953">
    <property type="entry name" value="ATP_PFK"/>
</dbReference>
<evidence type="ECO:0000256" key="4">
    <source>
        <dbReference type="ARBA" id="ARBA00022679"/>
    </source>
</evidence>
<evidence type="ECO:0000256" key="1">
    <source>
        <dbReference type="ARBA" id="ARBA00001946"/>
    </source>
</evidence>
<comment type="catalytic activity">
    <reaction evidence="11 12">
        <text>beta-D-fructose 6-phosphate + ATP = beta-D-fructose 1,6-bisphosphate + ADP + H(+)</text>
        <dbReference type="Rhea" id="RHEA:16109"/>
        <dbReference type="ChEBI" id="CHEBI:15378"/>
        <dbReference type="ChEBI" id="CHEBI:30616"/>
        <dbReference type="ChEBI" id="CHEBI:32966"/>
        <dbReference type="ChEBI" id="CHEBI:57634"/>
        <dbReference type="ChEBI" id="CHEBI:456216"/>
        <dbReference type="EC" id="2.7.1.11"/>
    </reaction>
</comment>
<feature type="site" description="Important for substrate specificity; cannot use PPi as phosphoryl donor" evidence="12">
    <location>
        <position position="247"/>
    </location>
</feature>
<dbReference type="Proteomes" id="UP000237000">
    <property type="component" value="Unassembled WGS sequence"/>
</dbReference>
<feature type="domain" description="Phosphofructokinase" evidence="13">
    <location>
        <begin position="150"/>
        <end position="456"/>
    </location>
</feature>
<feature type="binding site" evidence="12">
    <location>
        <position position="375"/>
    </location>
    <ligand>
        <name>substrate</name>
    </ligand>
</feature>
<name>A0A2P5F3S0_TREOI</name>
<evidence type="ECO:0000256" key="7">
    <source>
        <dbReference type="ARBA" id="ARBA00022777"/>
    </source>
</evidence>
<comment type="caution">
    <text evidence="14">The sequence shown here is derived from an EMBL/GenBank/DDBJ whole genome shotgun (WGS) entry which is preliminary data.</text>
</comment>
<evidence type="ECO:0000256" key="8">
    <source>
        <dbReference type="ARBA" id="ARBA00022840"/>
    </source>
</evidence>
<feature type="binding site" evidence="12">
    <location>
        <begin position="245"/>
        <end position="248"/>
    </location>
    <ligand>
        <name>ATP</name>
        <dbReference type="ChEBI" id="CHEBI:30616"/>
    </ligand>
</feature>
<keyword evidence="6 12" id="KW-0547">Nucleotide-binding</keyword>
<comment type="function">
    <text evidence="2 12">Catalyzes the phosphorylation of D-fructose 6-phosphate to fructose 1,6-bisphosphate by ATP, the first committing step of glycolysis.</text>
</comment>
<dbReference type="EC" id="2.7.1.11" evidence="12"/>
<feature type="active site" description="Proton acceptor" evidence="12">
    <location>
        <position position="276"/>
    </location>
</feature>
<feature type="binding site" evidence="12">
    <location>
        <begin position="274"/>
        <end position="276"/>
    </location>
    <ligand>
        <name>substrate</name>
    </ligand>
</feature>
<dbReference type="FunCoup" id="A0A2P5F3S0">
    <property type="interactions" value="489"/>
</dbReference>
<dbReference type="InterPro" id="IPR000023">
    <property type="entry name" value="Phosphofructokinase_dom"/>
</dbReference>
<feature type="binding site" evidence="12">
    <location>
        <begin position="220"/>
        <end position="221"/>
    </location>
    <ligand>
        <name>ATP</name>
        <dbReference type="ChEBI" id="CHEBI:30616"/>
    </ligand>
</feature>
<keyword evidence="5 12" id="KW-0479">Metal-binding</keyword>
<dbReference type="NCBIfam" id="NF005301">
    <property type="entry name" value="PRK06830.1"/>
    <property type="match status" value="1"/>
</dbReference>
<sequence>MEFTISSGLPKSSLSLAPSFPITRSKSQASALSNPSHLPKPFFKSRSFSIFPLVSRQNRPIRSQSSNPAADNGFVLEDVPHLTNFRPDLPTYPNPLQNSQAYAIVKQTFVRPEDVVAERIVVQRDSPRGVHFRRAGPREKVYFKSDEVRACIVTCGGLCPGINTVIREIVCGLSYMYGVEDILGIEGGYRGFYSKNTLRLTPKVVNDIHKRGGTFLRTSRGGHDTHKIVDNIEDRGINQVYIIGGDGTQKGAALIYKEVEKRGLHVAVAGIPKTIDNDIAVIDKSFGFDTAVEEAQRAINAAHVEVESVENGVGIVKLMGRYSGFIAMFATLASRDVDCCLIPESPFYLEGRGGLFEFIEERLRENGHVVIVIAEGAGQEYVAQEIEAIEKKDASGNKLLLDVGLWLTDKIKAHFTKVRKMAINMKYIDPTYMIRAIPSNASDNIYCTLLAQSAVHGAMAGYSGFTVGPVNSKHAYIPISDKLGVVLQRVTETQNTVKLTDRMWARLLASTNQPSFLGCNDMPQERIGKETINVISSSEISSS</sequence>
<dbReference type="AlphaFoldDB" id="A0A2P5F3S0"/>
<feature type="binding site" evidence="12">
    <location>
        <begin position="319"/>
        <end position="321"/>
    </location>
    <ligand>
        <name>substrate</name>
    </ligand>
</feature>
<organism evidence="14 15">
    <name type="scientific">Trema orientale</name>
    <name type="common">Charcoal tree</name>
    <name type="synonym">Celtis orientalis</name>
    <dbReference type="NCBI Taxonomy" id="63057"/>
    <lineage>
        <taxon>Eukaryota</taxon>
        <taxon>Viridiplantae</taxon>
        <taxon>Streptophyta</taxon>
        <taxon>Embryophyta</taxon>
        <taxon>Tracheophyta</taxon>
        <taxon>Spermatophyta</taxon>
        <taxon>Magnoliopsida</taxon>
        <taxon>eudicotyledons</taxon>
        <taxon>Gunneridae</taxon>
        <taxon>Pentapetalae</taxon>
        <taxon>rosids</taxon>
        <taxon>fabids</taxon>
        <taxon>Rosales</taxon>
        <taxon>Cannabaceae</taxon>
        <taxon>Trema</taxon>
    </lineage>
</organism>
<evidence type="ECO:0000313" key="14">
    <source>
        <dbReference type="EMBL" id="PON92428.1"/>
    </source>
</evidence>
<dbReference type="GO" id="GO:0006002">
    <property type="term" value="P:fructose 6-phosphate metabolic process"/>
    <property type="evidence" value="ECO:0007669"/>
    <property type="project" value="InterPro"/>
</dbReference>
<dbReference type="HAMAP" id="MF_01981">
    <property type="entry name" value="Phosphofructokinase_II_X"/>
    <property type="match status" value="1"/>
</dbReference>
<feature type="binding site" evidence="12">
    <location>
        <begin position="432"/>
        <end position="435"/>
    </location>
    <ligand>
        <name>substrate</name>
    </ligand>
</feature>
<keyword evidence="7 12" id="KW-0418">Kinase</keyword>
<dbReference type="EMBL" id="JXTC01000065">
    <property type="protein sequence ID" value="PON92428.1"/>
    <property type="molecule type" value="Genomic_DNA"/>
</dbReference>
<dbReference type="GO" id="GO:0005737">
    <property type="term" value="C:cytoplasm"/>
    <property type="evidence" value="ECO:0007669"/>
    <property type="project" value="UniProtKB-SubCell"/>
</dbReference>
<comment type="similarity">
    <text evidence="12">Belongs to the phosphofructokinase type A (PFKA) family. PPi-dependent PFK group II subfamily. Atypical ATP-dependent clade 'X' sub-subfamily.</text>
</comment>
<evidence type="ECO:0000313" key="15">
    <source>
        <dbReference type="Proteomes" id="UP000237000"/>
    </source>
</evidence>
<keyword evidence="15" id="KW-1185">Reference proteome</keyword>
<evidence type="ECO:0000256" key="12">
    <source>
        <dbReference type="HAMAP-Rule" id="MF_03186"/>
    </source>
</evidence>
<proteinExistence type="inferred from homology"/>
<dbReference type="InParanoid" id="A0A2P5F3S0"/>
<gene>
    <name evidence="12" type="primary">PFK</name>
    <name evidence="14" type="ORF">TorRG33x02_117520</name>
</gene>
<dbReference type="FunFam" id="3.40.50.450:FF:000002">
    <property type="entry name" value="ATP-dependent 6-phosphofructokinase"/>
    <property type="match status" value="1"/>
</dbReference>
<keyword evidence="12" id="KW-0963">Cytoplasm</keyword>